<proteinExistence type="inferred from homology"/>
<comment type="catalytic activity">
    <reaction evidence="1">
        <text>GTP + H2O = 7,8-dihydroneopterin 3'-triphosphate + formate + H(+)</text>
        <dbReference type="Rhea" id="RHEA:17473"/>
        <dbReference type="ChEBI" id="CHEBI:15377"/>
        <dbReference type="ChEBI" id="CHEBI:15378"/>
        <dbReference type="ChEBI" id="CHEBI:15740"/>
        <dbReference type="ChEBI" id="CHEBI:37565"/>
        <dbReference type="ChEBI" id="CHEBI:58462"/>
        <dbReference type="EC" id="3.5.4.16"/>
    </reaction>
</comment>
<dbReference type="GO" id="GO:0006729">
    <property type="term" value="P:tetrahydrobiopterin biosynthetic process"/>
    <property type="evidence" value="ECO:0007669"/>
    <property type="project" value="TreeGrafter"/>
</dbReference>
<dbReference type="EC" id="3.5.4.16" evidence="3"/>
<evidence type="ECO:0000259" key="5">
    <source>
        <dbReference type="Pfam" id="PF01227"/>
    </source>
</evidence>
<comment type="pathway">
    <text evidence="2">Cofactor biosynthesis; 7,8-dihydroneopterin triphosphate biosynthesis; 7,8-dihydroneopterin triphosphate from GTP: step 1/1.</text>
</comment>
<dbReference type="InterPro" id="IPR001474">
    <property type="entry name" value="GTP_CycHdrlase_I"/>
</dbReference>
<dbReference type="InterPro" id="IPR020602">
    <property type="entry name" value="GTP_CycHdrlase_I_dom"/>
</dbReference>
<keyword evidence="7" id="KW-1185">Reference proteome</keyword>
<dbReference type="RefSeq" id="YP_009609721.1">
    <property type="nucleotide sequence ID" value="NC_041997.1"/>
</dbReference>
<dbReference type="PANTHER" id="PTHR11109">
    <property type="entry name" value="GTP CYCLOHYDROLASE I"/>
    <property type="match status" value="1"/>
</dbReference>
<keyword evidence="4 6" id="KW-0378">Hydrolase</keyword>
<dbReference type="Gene3D" id="1.10.286.10">
    <property type="match status" value="1"/>
</dbReference>
<dbReference type="NCBIfam" id="NF006824">
    <property type="entry name" value="PRK09347.1-1"/>
    <property type="match status" value="1"/>
</dbReference>
<dbReference type="NCBIfam" id="NF006825">
    <property type="entry name" value="PRK09347.1-2"/>
    <property type="match status" value="1"/>
</dbReference>
<dbReference type="HAMAP" id="MF_00223">
    <property type="entry name" value="FolE"/>
    <property type="match status" value="1"/>
</dbReference>
<name>A0A218M2Y0_9CAUD</name>
<evidence type="ECO:0000256" key="2">
    <source>
        <dbReference type="ARBA" id="ARBA00005080"/>
    </source>
</evidence>
<dbReference type="NCBIfam" id="NF006826">
    <property type="entry name" value="PRK09347.1-3"/>
    <property type="match status" value="1"/>
</dbReference>
<dbReference type="Proteomes" id="UP000224101">
    <property type="component" value="Segment"/>
</dbReference>
<dbReference type="InterPro" id="IPR043133">
    <property type="entry name" value="GTP-CH-I_C/QueF"/>
</dbReference>
<dbReference type="GO" id="GO:0046654">
    <property type="term" value="P:tetrahydrofolate biosynthetic process"/>
    <property type="evidence" value="ECO:0007669"/>
    <property type="project" value="InterPro"/>
</dbReference>
<feature type="domain" description="GTP cyclohydrolase I" evidence="5">
    <location>
        <begin position="42"/>
        <end position="219"/>
    </location>
</feature>
<evidence type="ECO:0000256" key="4">
    <source>
        <dbReference type="ARBA" id="ARBA00022801"/>
    </source>
</evidence>
<evidence type="ECO:0000256" key="1">
    <source>
        <dbReference type="ARBA" id="ARBA00001052"/>
    </source>
</evidence>
<dbReference type="PROSITE" id="PS00859">
    <property type="entry name" value="GTP_CYCLOHYDROL_1_1"/>
    <property type="match status" value="1"/>
</dbReference>
<dbReference type="InterPro" id="IPR018234">
    <property type="entry name" value="GTP_CycHdrlase_I_CS"/>
</dbReference>
<dbReference type="Pfam" id="PF01227">
    <property type="entry name" value="GTP_cyclohydroI"/>
    <property type="match status" value="1"/>
</dbReference>
<evidence type="ECO:0000313" key="7">
    <source>
        <dbReference type="Proteomes" id="UP000224101"/>
    </source>
</evidence>
<dbReference type="FunFam" id="3.30.1130.10:FF:000001">
    <property type="entry name" value="GTP cyclohydrolase 1"/>
    <property type="match status" value="1"/>
</dbReference>
<organism evidence="6 7">
    <name type="scientific">Acidovorax phage ACP17</name>
    <dbReference type="NCBI Taxonomy" id="2010329"/>
    <lineage>
        <taxon>Viruses</taxon>
        <taxon>Duplodnaviria</taxon>
        <taxon>Heunggongvirae</taxon>
        <taxon>Uroviricota</taxon>
        <taxon>Caudoviricetes</taxon>
        <taxon>Busanvirus</taxon>
        <taxon>Busanvirus ACP17</taxon>
    </lineage>
</organism>
<dbReference type="OrthoDB" id="9799at10239"/>
<accession>A0A218M2Y0</accession>
<dbReference type="GeneID" id="40085806"/>
<dbReference type="EMBL" id="KY979132">
    <property type="protein sequence ID" value="ASD50401.1"/>
    <property type="molecule type" value="Genomic_DNA"/>
</dbReference>
<sequence>MKEKTNPSLGLEIRDHLLSLGVETPIASVALAANDDAKIAVIEEHMHRIMETLGLDMGDDSLYDTPKRVAKMFVNELYWGLKTENFPKCTTVENKMGYDEMVLEKNIKVMSDCEHHLRTIVGKAHVAYIPKEKVLGLSKLNRVVEYFSRRPQIQERLAEQIYHALSYILGTPDVAVVIDAEHFCVKQRGIEDVGSSTVTSKLGGCFREGTVRAEFLSLIKGV</sequence>
<reference evidence="6 7" key="1">
    <citation type="submission" date="2017-08" db="EMBL/GenBank/DDBJ databases">
        <title>Characterization and complete genome sequence of novel bacteriophage infecting the causal agent of bacterial fruit blotch, Acidovorax citrulli.</title>
        <authorList>
            <person name="Midani A.R."/>
            <person name="Park S.-H."/>
            <person name="Choi T.-J."/>
        </authorList>
    </citation>
    <scope>NUCLEOTIDE SEQUENCE [LARGE SCALE GENOMIC DNA]</scope>
</reference>
<dbReference type="KEGG" id="vg:40085806"/>
<evidence type="ECO:0000256" key="3">
    <source>
        <dbReference type="ARBA" id="ARBA00012715"/>
    </source>
</evidence>
<dbReference type="Gene3D" id="3.30.1130.10">
    <property type="match status" value="1"/>
</dbReference>
<dbReference type="SUPFAM" id="SSF55620">
    <property type="entry name" value="Tetrahydrobiopterin biosynthesis enzymes-like"/>
    <property type="match status" value="1"/>
</dbReference>
<dbReference type="NCBIfam" id="TIGR00063">
    <property type="entry name" value="folE"/>
    <property type="match status" value="1"/>
</dbReference>
<dbReference type="GO" id="GO:0008270">
    <property type="term" value="F:zinc ion binding"/>
    <property type="evidence" value="ECO:0007669"/>
    <property type="project" value="TreeGrafter"/>
</dbReference>
<dbReference type="PANTHER" id="PTHR11109:SF7">
    <property type="entry name" value="GTP CYCLOHYDROLASE 1"/>
    <property type="match status" value="1"/>
</dbReference>
<dbReference type="InterPro" id="IPR043134">
    <property type="entry name" value="GTP-CH-I_N"/>
</dbReference>
<protein>
    <recommendedName>
        <fullName evidence="3">GTP cyclohydrolase I</fullName>
        <ecNumber evidence="3">3.5.4.16</ecNumber>
    </recommendedName>
</protein>
<dbReference type="GO" id="GO:0005525">
    <property type="term" value="F:GTP binding"/>
    <property type="evidence" value="ECO:0007669"/>
    <property type="project" value="TreeGrafter"/>
</dbReference>
<evidence type="ECO:0000313" key="6">
    <source>
        <dbReference type="EMBL" id="ASD50401.1"/>
    </source>
</evidence>
<dbReference type="UniPathway" id="UPA00848">
    <property type="reaction ID" value="UER00151"/>
</dbReference>
<dbReference type="GO" id="GO:0003934">
    <property type="term" value="F:GTP cyclohydrolase I activity"/>
    <property type="evidence" value="ECO:0007669"/>
    <property type="project" value="UniProtKB-EC"/>
</dbReference>